<dbReference type="AlphaFoldDB" id="A0AAD0NVL3"/>
<evidence type="ECO:0000256" key="8">
    <source>
        <dbReference type="SAM" id="Phobius"/>
    </source>
</evidence>
<keyword evidence="3" id="KW-0808">Transferase</keyword>
<evidence type="ECO:0000256" key="7">
    <source>
        <dbReference type="ARBA" id="ARBA00024033"/>
    </source>
</evidence>
<evidence type="ECO:0000256" key="6">
    <source>
        <dbReference type="ARBA" id="ARBA00023136"/>
    </source>
</evidence>
<evidence type="ECO:0000256" key="4">
    <source>
        <dbReference type="ARBA" id="ARBA00022692"/>
    </source>
</evidence>
<feature type="transmembrane region" description="Helical" evidence="8">
    <location>
        <begin position="227"/>
        <end position="246"/>
    </location>
</feature>
<dbReference type="GO" id="GO:0016758">
    <property type="term" value="F:hexosyltransferase activity"/>
    <property type="evidence" value="ECO:0007669"/>
    <property type="project" value="InterPro"/>
</dbReference>
<reference evidence="9 10" key="1">
    <citation type="submission" date="2018-05" db="EMBL/GenBank/DDBJ databases">
        <title>Complete genome sequence of Gordonia terrae NRRL B-16283.</title>
        <authorList>
            <person name="Garlena R.A."/>
            <person name="Russell D.A."/>
            <person name="Hatfull G.F."/>
        </authorList>
    </citation>
    <scope>NUCLEOTIDE SEQUENCE [LARGE SCALE GENOMIC DNA]</scope>
    <source>
        <strain evidence="9 10">NRRL B-16283</strain>
    </source>
</reference>
<accession>A0AAD0NVL3</accession>
<dbReference type="GO" id="GO:0005886">
    <property type="term" value="C:plasma membrane"/>
    <property type="evidence" value="ECO:0007669"/>
    <property type="project" value="UniProtKB-SubCell"/>
</dbReference>
<keyword evidence="4 8" id="KW-0812">Transmembrane</keyword>
<gene>
    <name evidence="9" type="ORF">DLJ61_11875</name>
</gene>
<dbReference type="Pfam" id="PF09594">
    <property type="entry name" value="GT87"/>
    <property type="match status" value="1"/>
</dbReference>
<feature type="transmembrane region" description="Helical" evidence="8">
    <location>
        <begin position="379"/>
        <end position="396"/>
    </location>
</feature>
<comment type="similarity">
    <text evidence="7">Belongs to the glycosyltransferase 87 family.</text>
</comment>
<evidence type="ECO:0000256" key="3">
    <source>
        <dbReference type="ARBA" id="ARBA00022679"/>
    </source>
</evidence>
<evidence type="ECO:0000313" key="9">
    <source>
        <dbReference type="EMBL" id="AWO84111.1"/>
    </source>
</evidence>
<feature type="transmembrane region" description="Helical" evidence="8">
    <location>
        <begin position="148"/>
        <end position="164"/>
    </location>
</feature>
<name>A0AAD0NVL3_9ACTN</name>
<feature type="transmembrane region" description="Helical" evidence="8">
    <location>
        <begin position="354"/>
        <end position="370"/>
    </location>
</feature>
<sequence>MSGLTIGAYSRRVAAKTAVDLPESPRAVPAPIPTAAIVVAAVVALGVIAWHVAAFPITNPFYGLFENATDVRVYRAGAATVLDAGPLYDAPVLWRLHFTYPPFAAVAFVPLALLTETVANIVWWTIGFAALTGVVAMSLRSLNHRFDTRLGVFAVLIAIASTALEPIRTTIWLGQVNLLVMTLILVDLVFLGKSSRWRGVAIGIAAGIKLTPLFAVVYLVASRQWRAAGTAVATFAATVAIGFVVIPGDSWAYWTRHLTETDRVGRADSPANQSIRGSVSQLLAHFDIGRFAERAPGGPVFVAPTWLWLPLAVIVAGLGLLAAVLAHRESREVLAATIVGMTMCAVSPFAWGHHWVWCVPLFIVGLDLALRRGTTARTWWYWLAPAGVVGLTFTWWRHWWDSGPYLTSDHAIALGLFMMPRDPPGSLVGDVQVVLYSGCYPLLLAVTVSATLIDAARTRHRRRTSTLPAPEDAASIA</sequence>
<dbReference type="Proteomes" id="UP000247118">
    <property type="component" value="Chromosome"/>
</dbReference>
<feature type="transmembrane region" description="Helical" evidence="8">
    <location>
        <begin position="306"/>
        <end position="326"/>
    </location>
</feature>
<comment type="subcellular location">
    <subcellularLocation>
        <location evidence="1">Cell membrane</location>
        <topology evidence="1">Multi-pass membrane protein</topology>
    </subcellularLocation>
</comment>
<protein>
    <submittedName>
        <fullName evidence="9">Glycosyltransferase</fullName>
    </submittedName>
</protein>
<proteinExistence type="inferred from homology"/>
<evidence type="ECO:0000256" key="5">
    <source>
        <dbReference type="ARBA" id="ARBA00022989"/>
    </source>
</evidence>
<feature type="transmembrane region" description="Helical" evidence="8">
    <location>
        <begin position="197"/>
        <end position="220"/>
    </location>
</feature>
<keyword evidence="6 8" id="KW-0472">Membrane</keyword>
<keyword evidence="2" id="KW-1003">Cell membrane</keyword>
<feature type="transmembrane region" description="Helical" evidence="8">
    <location>
        <begin position="433"/>
        <end position="453"/>
    </location>
</feature>
<dbReference type="InterPro" id="IPR018584">
    <property type="entry name" value="GT87"/>
</dbReference>
<evidence type="ECO:0000256" key="2">
    <source>
        <dbReference type="ARBA" id="ARBA00022475"/>
    </source>
</evidence>
<evidence type="ECO:0000313" key="10">
    <source>
        <dbReference type="Proteomes" id="UP000247118"/>
    </source>
</evidence>
<keyword evidence="5 8" id="KW-1133">Transmembrane helix</keyword>
<organism evidence="9 10">
    <name type="scientific">Gordonia terrae</name>
    <dbReference type="NCBI Taxonomy" id="2055"/>
    <lineage>
        <taxon>Bacteria</taxon>
        <taxon>Bacillati</taxon>
        <taxon>Actinomycetota</taxon>
        <taxon>Actinomycetes</taxon>
        <taxon>Mycobacteriales</taxon>
        <taxon>Gordoniaceae</taxon>
        <taxon>Gordonia</taxon>
    </lineage>
</organism>
<feature type="transmembrane region" description="Helical" evidence="8">
    <location>
        <begin position="333"/>
        <end position="348"/>
    </location>
</feature>
<dbReference type="EMBL" id="CP029604">
    <property type="protein sequence ID" value="AWO84111.1"/>
    <property type="molecule type" value="Genomic_DNA"/>
</dbReference>
<feature type="transmembrane region" description="Helical" evidence="8">
    <location>
        <begin position="35"/>
        <end position="57"/>
    </location>
</feature>
<evidence type="ECO:0000256" key="1">
    <source>
        <dbReference type="ARBA" id="ARBA00004651"/>
    </source>
</evidence>
<feature type="transmembrane region" description="Helical" evidence="8">
    <location>
        <begin position="121"/>
        <end position="142"/>
    </location>
</feature>